<organism evidence="4 5">
    <name type="scientific">Halococcus saccharolyticus DSM 5350</name>
    <dbReference type="NCBI Taxonomy" id="1227455"/>
    <lineage>
        <taxon>Archaea</taxon>
        <taxon>Methanobacteriati</taxon>
        <taxon>Methanobacteriota</taxon>
        <taxon>Stenosarchaea group</taxon>
        <taxon>Halobacteria</taxon>
        <taxon>Halobacteriales</taxon>
        <taxon>Halococcaceae</taxon>
        <taxon>Halococcus</taxon>
    </lineage>
</organism>
<dbReference type="PANTHER" id="PTHR31480">
    <property type="entry name" value="BIFUNCTIONAL LYCOPENE CYCLASE/PHYTOENE SYNTHASE"/>
    <property type="match status" value="1"/>
</dbReference>
<dbReference type="PROSITE" id="PS01045">
    <property type="entry name" value="SQUALEN_PHYTOEN_SYN_2"/>
    <property type="match status" value="1"/>
</dbReference>
<dbReference type="CDD" id="cd00683">
    <property type="entry name" value="Trans_IPPS_HH"/>
    <property type="match status" value="1"/>
</dbReference>
<dbReference type="RefSeq" id="WP_006077976.1">
    <property type="nucleotide sequence ID" value="NZ_AOMD01000024.1"/>
</dbReference>
<dbReference type="Proteomes" id="UP000011669">
    <property type="component" value="Unassembled WGS sequence"/>
</dbReference>
<protein>
    <submittedName>
        <fullName evidence="4">Phytoene synthase</fullName>
    </submittedName>
</protein>
<dbReference type="OrthoDB" id="305023at2157"/>
<dbReference type="InParanoid" id="M0MGH6"/>
<comment type="pathway">
    <text evidence="1">Carotenoid biosynthesis; phytoene biosynthesis.</text>
</comment>
<dbReference type="InterPro" id="IPR033904">
    <property type="entry name" value="Trans_IPPS_HH"/>
</dbReference>
<dbReference type="SFLD" id="SFLDS00005">
    <property type="entry name" value="Isoprenoid_Synthase_Type_I"/>
    <property type="match status" value="1"/>
</dbReference>
<dbReference type="Pfam" id="PF00494">
    <property type="entry name" value="SQS_PSY"/>
    <property type="match status" value="1"/>
</dbReference>
<dbReference type="SFLD" id="SFLDG01212">
    <property type="entry name" value="Phytoene_synthase_like"/>
    <property type="match status" value="1"/>
</dbReference>
<evidence type="ECO:0000313" key="4">
    <source>
        <dbReference type="EMBL" id="EMA44448.1"/>
    </source>
</evidence>
<evidence type="ECO:0000313" key="5">
    <source>
        <dbReference type="Proteomes" id="UP000011669"/>
    </source>
</evidence>
<evidence type="ECO:0000256" key="1">
    <source>
        <dbReference type="ARBA" id="ARBA00004684"/>
    </source>
</evidence>
<keyword evidence="2" id="KW-0808">Transferase</keyword>
<dbReference type="SFLD" id="SFLDG01018">
    <property type="entry name" value="Squalene/Phytoene_Synthase_Lik"/>
    <property type="match status" value="1"/>
</dbReference>
<gene>
    <name evidence="4" type="ORF">C449_10583</name>
</gene>
<dbReference type="GO" id="GO:0016117">
    <property type="term" value="P:carotenoid biosynthetic process"/>
    <property type="evidence" value="ECO:0007669"/>
    <property type="project" value="UniProtKB-KW"/>
</dbReference>
<dbReference type="InterPro" id="IPR008949">
    <property type="entry name" value="Isoprenoid_synthase_dom_sf"/>
</dbReference>
<keyword evidence="5" id="KW-1185">Reference proteome</keyword>
<name>M0MGH6_9EURY</name>
<dbReference type="PATRIC" id="fig|1227455.4.peg.2170"/>
<dbReference type="FunFam" id="1.10.600.10:FF:000020">
    <property type="entry name" value="Phytoene synthase"/>
    <property type="match status" value="1"/>
</dbReference>
<dbReference type="SUPFAM" id="SSF48576">
    <property type="entry name" value="Terpenoid synthases"/>
    <property type="match status" value="1"/>
</dbReference>
<dbReference type="InterPro" id="IPR019845">
    <property type="entry name" value="Squalene/phytoene_synthase_CS"/>
</dbReference>
<dbReference type="STRING" id="1227455.C449_10583"/>
<dbReference type="InterPro" id="IPR002060">
    <property type="entry name" value="Squ/phyt_synthse"/>
</dbReference>
<sequence length="317" mass="35948">MIDETQLAESKAIHRRTGTTFYVATRLLPERVRHATYVLYAFFRVTDEIVDDPNGPPPEVQREELDRIREAALGRRETDDQVLAAFSELRERYGIPDEVVTEFVDAMATDITKRRYETYGELETYMGGSAAAVGEMMTAVMDPDDPETAQPHARALGEAFQLSNFLRDVGEDIVERDRIYLPQTTLDEHGVTTEQIERREMDEAFAAAVASELERTEERYREGVAGIKYLPDDCQFPVLLAAVLYADHHQLIRAHDYDVLSTTPELSTARKLSLLARTRWHWVWNKDPETVFAKVSTVPMPGAMRPDSGVGEPRPMG</sequence>
<dbReference type="PROSITE" id="PS01044">
    <property type="entry name" value="SQUALEN_PHYTOEN_SYN_1"/>
    <property type="match status" value="1"/>
</dbReference>
<dbReference type="AlphaFoldDB" id="M0MGH6"/>
<dbReference type="EMBL" id="AOMD01000024">
    <property type="protein sequence ID" value="EMA44448.1"/>
    <property type="molecule type" value="Genomic_DNA"/>
</dbReference>
<dbReference type="GO" id="GO:0051996">
    <property type="term" value="F:squalene synthase [NAD(P)H] activity"/>
    <property type="evidence" value="ECO:0007669"/>
    <property type="project" value="InterPro"/>
</dbReference>
<dbReference type="InterPro" id="IPR044843">
    <property type="entry name" value="Trans_IPPS_bact-type"/>
</dbReference>
<dbReference type="GO" id="GO:0004311">
    <property type="term" value="F:geranylgeranyl diphosphate synthase activity"/>
    <property type="evidence" value="ECO:0007669"/>
    <property type="project" value="InterPro"/>
</dbReference>
<accession>M0MGH6</accession>
<evidence type="ECO:0000256" key="3">
    <source>
        <dbReference type="ARBA" id="ARBA00022746"/>
    </source>
</evidence>
<dbReference type="Gene3D" id="1.10.600.10">
    <property type="entry name" value="Farnesyl Diphosphate Synthase"/>
    <property type="match status" value="1"/>
</dbReference>
<reference evidence="4 5" key="1">
    <citation type="journal article" date="2014" name="PLoS Genet.">
        <title>Phylogenetically driven sequencing of extremely halophilic archaea reveals strategies for static and dynamic osmo-response.</title>
        <authorList>
            <person name="Becker E.A."/>
            <person name="Seitzer P.M."/>
            <person name="Tritt A."/>
            <person name="Larsen D."/>
            <person name="Krusor M."/>
            <person name="Yao A.I."/>
            <person name="Wu D."/>
            <person name="Madern D."/>
            <person name="Eisen J.A."/>
            <person name="Darling A.E."/>
            <person name="Facciotti M.T."/>
        </authorList>
    </citation>
    <scope>NUCLEOTIDE SEQUENCE [LARGE SCALE GENOMIC DNA]</scope>
    <source>
        <strain evidence="4 5">DSM 5350</strain>
    </source>
</reference>
<proteinExistence type="predicted"/>
<keyword evidence="3" id="KW-0125">Carotenoid biosynthesis</keyword>
<comment type="caution">
    <text evidence="4">The sequence shown here is derived from an EMBL/GenBank/DDBJ whole genome shotgun (WGS) entry which is preliminary data.</text>
</comment>
<evidence type="ECO:0000256" key="2">
    <source>
        <dbReference type="ARBA" id="ARBA00022679"/>
    </source>
</evidence>